<sequence length="167" mass="18416">MTNEERVIISWRDFPTTSSKEMNKQKSTEPIRLKPILLPSPPRLPTNQTTPSSQLMKSSSPRYCPYTKPGTSSPVSLPSINTVLPPSSPYSTPVSPSTSGYCTFSPESGTVTPLSQPLFIQTDDSYWYGMSAQFPYDVCKFGSPPVISIPYPYSHLPNGQTFSSSCY</sequence>
<evidence type="ECO:0000313" key="3">
    <source>
        <dbReference type="WBParaSite" id="HCON_00157278-00001"/>
    </source>
</evidence>
<proteinExistence type="predicted"/>
<reference evidence="3" key="1">
    <citation type="submission" date="2020-12" db="UniProtKB">
        <authorList>
            <consortium name="WormBaseParasite"/>
        </authorList>
    </citation>
    <scope>IDENTIFICATION</scope>
    <source>
        <strain evidence="3">MHco3</strain>
    </source>
</reference>
<dbReference type="OrthoDB" id="5842606at2759"/>
<feature type="compositionally biased region" description="Polar residues" evidence="1">
    <location>
        <begin position="69"/>
        <end position="80"/>
    </location>
</feature>
<dbReference type="AlphaFoldDB" id="A0A7I4YY31"/>
<feature type="region of interest" description="Disordered" evidence="1">
    <location>
        <begin position="1"/>
        <end position="80"/>
    </location>
</feature>
<evidence type="ECO:0000256" key="1">
    <source>
        <dbReference type="SAM" id="MobiDB-lite"/>
    </source>
</evidence>
<keyword evidence="2" id="KW-1185">Reference proteome</keyword>
<accession>A0A7I4YY31</accession>
<feature type="compositionally biased region" description="Basic and acidic residues" evidence="1">
    <location>
        <begin position="21"/>
        <end position="32"/>
    </location>
</feature>
<protein>
    <submittedName>
        <fullName evidence="3">Early nodulin-75-like</fullName>
    </submittedName>
</protein>
<dbReference type="WBParaSite" id="HCON_00157278-00001">
    <property type="protein sequence ID" value="HCON_00157278-00001"/>
    <property type="gene ID" value="HCON_00157278"/>
</dbReference>
<name>A0A7I4YY31_HAECO</name>
<evidence type="ECO:0000313" key="2">
    <source>
        <dbReference type="Proteomes" id="UP000025227"/>
    </source>
</evidence>
<dbReference type="OMA" id="CKFGSPP"/>
<feature type="compositionally biased region" description="Polar residues" evidence="1">
    <location>
        <begin position="45"/>
        <end position="61"/>
    </location>
</feature>
<organism evidence="2 3">
    <name type="scientific">Haemonchus contortus</name>
    <name type="common">Barber pole worm</name>
    <dbReference type="NCBI Taxonomy" id="6289"/>
    <lineage>
        <taxon>Eukaryota</taxon>
        <taxon>Metazoa</taxon>
        <taxon>Ecdysozoa</taxon>
        <taxon>Nematoda</taxon>
        <taxon>Chromadorea</taxon>
        <taxon>Rhabditida</taxon>
        <taxon>Rhabditina</taxon>
        <taxon>Rhabditomorpha</taxon>
        <taxon>Strongyloidea</taxon>
        <taxon>Trichostrongylidae</taxon>
        <taxon>Haemonchus</taxon>
    </lineage>
</organism>
<dbReference type="Proteomes" id="UP000025227">
    <property type="component" value="Unplaced"/>
</dbReference>